<dbReference type="PATRIC" id="fig|645517.4.peg.2065"/>
<comment type="similarity">
    <text evidence="2 8">Belongs to the peptidase M16 family.</text>
</comment>
<dbReference type="OrthoDB" id="9811314at2"/>
<dbReference type="InterPro" id="IPR001431">
    <property type="entry name" value="Pept_M16_Zn_BS"/>
</dbReference>
<evidence type="ECO:0000256" key="8">
    <source>
        <dbReference type="RuleBase" id="RU004447"/>
    </source>
</evidence>
<keyword evidence="7" id="KW-0482">Metalloprotease</keyword>
<feature type="domain" description="Peptidase M16 N-terminal" evidence="11">
    <location>
        <begin position="83"/>
        <end position="209"/>
    </location>
</feature>
<dbReference type="STRING" id="645517.A6F65_02082"/>
<dbReference type="GO" id="GO:0006508">
    <property type="term" value="P:proteolysis"/>
    <property type="evidence" value="ECO:0007669"/>
    <property type="project" value="UniProtKB-KW"/>
</dbReference>
<dbReference type="Proteomes" id="UP000092698">
    <property type="component" value="Chromosome"/>
</dbReference>
<dbReference type="InterPro" id="IPR011765">
    <property type="entry name" value="Pept_M16_N"/>
</dbReference>
<keyword evidence="6" id="KW-0862">Zinc</keyword>
<accession>A0A1C7DA48</accession>
<evidence type="ECO:0000313" key="13">
    <source>
        <dbReference type="EMBL" id="ANU08369.1"/>
    </source>
</evidence>
<feature type="compositionally biased region" description="Low complexity" evidence="9">
    <location>
        <begin position="32"/>
        <end position="48"/>
    </location>
</feature>
<evidence type="ECO:0000259" key="12">
    <source>
        <dbReference type="Pfam" id="PF05193"/>
    </source>
</evidence>
<evidence type="ECO:0000256" key="5">
    <source>
        <dbReference type="ARBA" id="ARBA00022801"/>
    </source>
</evidence>
<sequence>MIAKVLTAALGFFSLAACATIPPAADAPPVPAEASAPESGHAAGPETAAEAARWAFEGSDLKLDAAWRYGTLPNGMRYLIRRNATPPGQAMVQMYIGSGSLAESEQERGLAHFIEHMAFNGSSNVPEGEMIKLLEREGLAFGADTNASTGFDATIYKLDLPRAEEELLDTALFLMRETASELLFDPEAVEREKGVLLSERRARNTYQLRNIENRLQFFYPASHFAQRLPIGTIATIEGATADGLRAMWQRLYRPTNTVLVVVGDFDPDMVESKIADQFDDWQAAGDVTPPSPGPFDFDRPGETQVYVDPALSERVTIARTGPWIDRPDTAENRRIGLLQRIGYGIVNRRLQSLSRSEDPPFADAGFGTSDVFEEARTTNLIVDTAVGGWQRGLAAAQAEYRRALQFGFTEAEVAEQLANIRTGLENAAAGAQTFGNGYHVQQGLALVRRGSIPTTPESNLARFEAMVDTITPEAVLEALRADAIALGDPQIRFEGRTGPKGGEAALRESWDAGMQVELAPLENTGATEFAYTDFGTPGTVVEDRTDEALGIRMIRFENGVMLNIKRTDLQEDRVMVQVNIDGGQMLNTRENPLATAMVRVLPLGGLGQHPIDELQSVLAGRSVGLNFSAQEETFRFSATTTPRDLQLQLQVLTAALTDPGYRREGEIVYERQIRDFFAARNATPNAALGNSLGGIISDDDPRFTVQPMDDYLALDFAKLRSDMSERFQNGAIEIAIVGDVDEALAIDYIARTFGALPQREASFGEYAGRRDRGFTADRSARTVLHEGPADQAILRMSWPATDDSDLEEALTLEMLGRVMRLRLTDVLREELGQTYSPGVNVSLSRTYTGYGTFNIAASVDVAQVDPAREAMLATVSDFIARPPAMDLLERARAPLLETYRNLLSSNAGWMALVDRAQTEPERIARFARAREVVMAVTPADLQAAAAKYLQPGERLEITVLPRSVVEPEGAAE</sequence>
<dbReference type="SUPFAM" id="SSF63411">
    <property type="entry name" value="LuxS/MPP-like metallohydrolase"/>
    <property type="match status" value="3"/>
</dbReference>
<dbReference type="KEGG" id="anh:A6F65_02082"/>
<dbReference type="InterPro" id="IPR011249">
    <property type="entry name" value="Metalloenz_LuxS/M16"/>
</dbReference>
<evidence type="ECO:0000313" key="14">
    <source>
        <dbReference type="Proteomes" id="UP000092698"/>
    </source>
</evidence>
<evidence type="ECO:0000256" key="1">
    <source>
        <dbReference type="ARBA" id="ARBA00001947"/>
    </source>
</evidence>
<dbReference type="RefSeq" id="WP_083989443.1">
    <property type="nucleotide sequence ID" value="NZ_CP016545.1"/>
</dbReference>
<keyword evidence="5" id="KW-0378">Hydrolase</keyword>
<proteinExistence type="inferred from homology"/>
<feature type="region of interest" description="Disordered" evidence="9">
    <location>
        <begin position="26"/>
        <end position="48"/>
    </location>
</feature>
<dbReference type="PANTHER" id="PTHR43690">
    <property type="entry name" value="NARDILYSIN"/>
    <property type="match status" value="1"/>
</dbReference>
<feature type="chain" id="PRO_5008884517" evidence="10">
    <location>
        <begin position="20"/>
        <end position="972"/>
    </location>
</feature>
<dbReference type="PROSITE" id="PS51257">
    <property type="entry name" value="PROKAR_LIPOPROTEIN"/>
    <property type="match status" value="1"/>
</dbReference>
<dbReference type="GO" id="GO:0004222">
    <property type="term" value="F:metalloendopeptidase activity"/>
    <property type="evidence" value="ECO:0007669"/>
    <property type="project" value="InterPro"/>
</dbReference>
<dbReference type="InterPro" id="IPR050626">
    <property type="entry name" value="Peptidase_M16"/>
</dbReference>
<keyword evidence="4" id="KW-0479">Metal-binding</keyword>
<dbReference type="PANTHER" id="PTHR43690:SF17">
    <property type="entry name" value="PROTEIN YHJJ"/>
    <property type="match status" value="1"/>
</dbReference>
<keyword evidence="10" id="KW-0732">Signal</keyword>
<feature type="domain" description="Peptidase M16 C-terminal" evidence="12">
    <location>
        <begin position="240"/>
        <end position="418"/>
    </location>
</feature>
<feature type="signal peptide" evidence="10">
    <location>
        <begin position="1"/>
        <end position="19"/>
    </location>
</feature>
<gene>
    <name evidence="13" type="ORF">A6F65_02082</name>
</gene>
<dbReference type="EMBL" id="CP016545">
    <property type="protein sequence ID" value="ANU08369.1"/>
    <property type="molecule type" value="Genomic_DNA"/>
</dbReference>
<comment type="cofactor">
    <cofactor evidence="1">
        <name>Zn(2+)</name>
        <dbReference type="ChEBI" id="CHEBI:29105"/>
    </cofactor>
</comment>
<evidence type="ECO:0000256" key="3">
    <source>
        <dbReference type="ARBA" id="ARBA00022670"/>
    </source>
</evidence>
<evidence type="ECO:0000256" key="9">
    <source>
        <dbReference type="SAM" id="MobiDB-lite"/>
    </source>
</evidence>
<dbReference type="Gene3D" id="3.30.830.10">
    <property type="entry name" value="Metalloenzyme, LuxS/M16 peptidase-like"/>
    <property type="match status" value="4"/>
</dbReference>
<evidence type="ECO:0000256" key="4">
    <source>
        <dbReference type="ARBA" id="ARBA00022723"/>
    </source>
</evidence>
<evidence type="ECO:0000256" key="2">
    <source>
        <dbReference type="ARBA" id="ARBA00007261"/>
    </source>
</evidence>
<dbReference type="InterPro" id="IPR007863">
    <property type="entry name" value="Peptidase_M16_C"/>
</dbReference>
<keyword evidence="3" id="KW-0645">Protease</keyword>
<feature type="domain" description="Peptidase M16 C-terminal" evidence="12">
    <location>
        <begin position="717"/>
        <end position="893"/>
    </location>
</feature>
<dbReference type="PROSITE" id="PS00143">
    <property type="entry name" value="INSULINASE"/>
    <property type="match status" value="1"/>
</dbReference>
<organism evidence="13 14">
    <name type="scientific">Paraurantiacibacter namhicola</name>
    <dbReference type="NCBI Taxonomy" id="645517"/>
    <lineage>
        <taxon>Bacteria</taxon>
        <taxon>Pseudomonadati</taxon>
        <taxon>Pseudomonadota</taxon>
        <taxon>Alphaproteobacteria</taxon>
        <taxon>Sphingomonadales</taxon>
        <taxon>Erythrobacteraceae</taxon>
        <taxon>Paraurantiacibacter</taxon>
    </lineage>
</organism>
<dbReference type="Pfam" id="PF05193">
    <property type="entry name" value="Peptidase_M16_C"/>
    <property type="match status" value="2"/>
</dbReference>
<dbReference type="GO" id="GO:0046872">
    <property type="term" value="F:metal ion binding"/>
    <property type="evidence" value="ECO:0007669"/>
    <property type="project" value="UniProtKB-KW"/>
</dbReference>
<reference evidence="13 14" key="1">
    <citation type="submission" date="2016-07" db="EMBL/GenBank/DDBJ databases">
        <title>Complete genome sequence of Altererythrobacter namhicola JCM 16345T, containing esterase-encoding genes.</title>
        <authorList>
            <person name="Cheng H."/>
            <person name="Wu Y.-H."/>
            <person name="Jian S.-L."/>
            <person name="Huo Y.-Y."/>
            <person name="Wang C.-S."/>
            <person name="Xu X.-W."/>
        </authorList>
    </citation>
    <scope>NUCLEOTIDE SEQUENCE [LARGE SCALE GENOMIC DNA]</scope>
    <source>
        <strain evidence="13 14">JCM 16345</strain>
    </source>
</reference>
<evidence type="ECO:0000256" key="7">
    <source>
        <dbReference type="ARBA" id="ARBA00023049"/>
    </source>
</evidence>
<keyword evidence="14" id="KW-1185">Reference proteome</keyword>
<dbReference type="AlphaFoldDB" id="A0A1C7DA48"/>
<dbReference type="Pfam" id="PF00675">
    <property type="entry name" value="Peptidase_M16"/>
    <property type="match status" value="1"/>
</dbReference>
<evidence type="ECO:0000259" key="11">
    <source>
        <dbReference type="Pfam" id="PF00675"/>
    </source>
</evidence>
<name>A0A1C7DA48_9SPHN</name>
<evidence type="ECO:0000256" key="6">
    <source>
        <dbReference type="ARBA" id="ARBA00022833"/>
    </source>
</evidence>
<evidence type="ECO:0000256" key="10">
    <source>
        <dbReference type="SAM" id="SignalP"/>
    </source>
</evidence>
<protein>
    <submittedName>
        <fullName evidence="13">Peptidase M16 inactive domain protein</fullName>
    </submittedName>
</protein>